<dbReference type="Gene3D" id="3.90.180.10">
    <property type="entry name" value="Medium-chain alcohol dehydrogenases, catalytic domain"/>
    <property type="match status" value="1"/>
</dbReference>
<name>A0ABU2CUB9_9MICO</name>
<proteinExistence type="predicted"/>
<accession>A0ABU2CUB9</accession>
<dbReference type="PANTHER" id="PTHR43189:SF1">
    <property type="entry name" value="ZINC-TYPE ALCOHOL DEHYDROGENASE-LIKE PROTEIN C1198.01"/>
    <property type="match status" value="1"/>
</dbReference>
<gene>
    <name evidence="3" type="ORF">J2S48_004440</name>
</gene>
<dbReference type="InterPro" id="IPR011032">
    <property type="entry name" value="GroES-like_sf"/>
</dbReference>
<evidence type="ECO:0000313" key="3">
    <source>
        <dbReference type="EMBL" id="MDR7384925.1"/>
    </source>
</evidence>
<evidence type="ECO:0000259" key="2">
    <source>
        <dbReference type="Pfam" id="PF08240"/>
    </source>
</evidence>
<dbReference type="SUPFAM" id="SSF50129">
    <property type="entry name" value="GroES-like"/>
    <property type="match status" value="1"/>
</dbReference>
<dbReference type="Pfam" id="PF08240">
    <property type="entry name" value="ADH_N"/>
    <property type="match status" value="1"/>
</dbReference>
<dbReference type="PANTHER" id="PTHR43189">
    <property type="entry name" value="ZINC-TYPE ALCOHOL DEHYDROGENASE-LIKE PROTEIN C1198.01-RELATED"/>
    <property type="match status" value="1"/>
</dbReference>
<sequence length="384" mass="40059">MTKNLAIRRFHGASAVVDQPVPAPGPGEVVLAPEAVSLCGTDLQMLRGIRDDPSAVLGHEGACRVADVGPGVTVLAVGDRVTVNPTHPGDPTFLLGHNVEGLFQQRVRIAASAVAAGLLVPIGEDLDSATATLIEPLAITDYALDCLADASVRPGSTADVLAVLGDGLVGNLAAIRGAARGPWSRVVLAHTSMAGLQWSVDTWGEHAIEHVLVDDLPAAVGGDRLHALVATHRDRTLDLVDLLAGHLGDSTTAMHVTGGVPADARPVNLPGVDLVGVRAANTGGPWPPRRTVWESGERQIRLTGNRGVTSAALAVAAAELVTYGPDLAPLITHRTDLRGGADLMNRMVSARSRHIDDRLVVRLVVMVNPDLRTPAPAMEHSEEI</sequence>
<comment type="caution">
    <text evidence="3">The sequence shown here is derived from an EMBL/GenBank/DDBJ whole genome shotgun (WGS) entry which is preliminary data.</text>
</comment>
<evidence type="ECO:0000313" key="4">
    <source>
        <dbReference type="Proteomes" id="UP001183585"/>
    </source>
</evidence>
<feature type="domain" description="Alcohol dehydrogenase-like N-terminal" evidence="2">
    <location>
        <begin position="25"/>
        <end position="113"/>
    </location>
</feature>
<organism evidence="3 4">
    <name type="scientific">Promicromonospora iranensis</name>
    <dbReference type="NCBI Taxonomy" id="1105144"/>
    <lineage>
        <taxon>Bacteria</taxon>
        <taxon>Bacillati</taxon>
        <taxon>Actinomycetota</taxon>
        <taxon>Actinomycetes</taxon>
        <taxon>Micrococcales</taxon>
        <taxon>Promicromonosporaceae</taxon>
        <taxon>Promicromonospora</taxon>
    </lineage>
</organism>
<evidence type="ECO:0000256" key="1">
    <source>
        <dbReference type="ARBA" id="ARBA00023002"/>
    </source>
</evidence>
<keyword evidence="1" id="KW-0560">Oxidoreductase</keyword>
<keyword evidence="4" id="KW-1185">Reference proteome</keyword>
<reference evidence="3 4" key="1">
    <citation type="submission" date="2023-07" db="EMBL/GenBank/DDBJ databases">
        <title>Sequencing the genomes of 1000 actinobacteria strains.</title>
        <authorList>
            <person name="Klenk H.-P."/>
        </authorList>
    </citation>
    <scope>NUCLEOTIDE SEQUENCE [LARGE SCALE GENOMIC DNA]</scope>
    <source>
        <strain evidence="3 4">DSM 45554</strain>
    </source>
</reference>
<dbReference type="EMBL" id="JAVDYE010000001">
    <property type="protein sequence ID" value="MDR7384925.1"/>
    <property type="molecule type" value="Genomic_DNA"/>
</dbReference>
<dbReference type="Proteomes" id="UP001183585">
    <property type="component" value="Unassembled WGS sequence"/>
</dbReference>
<dbReference type="InterPro" id="IPR013154">
    <property type="entry name" value="ADH-like_N"/>
</dbReference>
<protein>
    <submittedName>
        <fullName evidence="3">Threonine dehydrogenase-like Zn-dependent dehydrogenase</fullName>
    </submittedName>
</protein>
<dbReference type="RefSeq" id="WP_274993757.1">
    <property type="nucleotide sequence ID" value="NZ_JAJQQP010000005.1"/>
</dbReference>